<keyword evidence="2" id="KW-1133">Transmembrane helix</keyword>
<dbReference type="Gene3D" id="2.70.70.10">
    <property type="entry name" value="Glucose Permease (Domain IIA)"/>
    <property type="match status" value="1"/>
</dbReference>
<evidence type="ECO:0000256" key="2">
    <source>
        <dbReference type="SAM" id="Phobius"/>
    </source>
</evidence>
<organism evidence="4 5">
    <name type="scientific">Streptomyces katsurahamanus</name>
    <dbReference type="NCBI Taxonomy" id="2577098"/>
    <lineage>
        <taxon>Bacteria</taxon>
        <taxon>Bacillati</taxon>
        <taxon>Actinomycetota</taxon>
        <taxon>Actinomycetes</taxon>
        <taxon>Kitasatosporales</taxon>
        <taxon>Streptomycetaceae</taxon>
        <taxon>Streptomyces</taxon>
    </lineage>
</organism>
<gene>
    <name evidence="4" type="ORF">FFZ77_23640</name>
</gene>
<name>A0ABW9NYW6_9ACTN</name>
<accession>A0ABW9NYW6</accession>
<dbReference type="PANTHER" id="PTHR21666:SF270">
    <property type="entry name" value="MUREIN HYDROLASE ACTIVATOR ENVC"/>
    <property type="match status" value="1"/>
</dbReference>
<dbReference type="InterPro" id="IPR050570">
    <property type="entry name" value="Cell_wall_metabolism_enzyme"/>
</dbReference>
<dbReference type="EMBL" id="VDEQ01000262">
    <property type="protein sequence ID" value="MQS38482.1"/>
    <property type="molecule type" value="Genomic_DNA"/>
</dbReference>
<protein>
    <submittedName>
        <fullName evidence="4">M23 family metallopeptidase</fullName>
    </submittedName>
</protein>
<evidence type="ECO:0000313" key="5">
    <source>
        <dbReference type="Proteomes" id="UP000460558"/>
    </source>
</evidence>
<feature type="region of interest" description="Disordered" evidence="1">
    <location>
        <begin position="1"/>
        <end position="26"/>
    </location>
</feature>
<dbReference type="Pfam" id="PF01551">
    <property type="entry name" value="Peptidase_M23"/>
    <property type="match status" value="1"/>
</dbReference>
<keyword evidence="2" id="KW-0472">Membrane</keyword>
<dbReference type="InterPro" id="IPR011055">
    <property type="entry name" value="Dup_hybrid_motif"/>
</dbReference>
<dbReference type="CDD" id="cd12797">
    <property type="entry name" value="M23_peptidase"/>
    <property type="match status" value="1"/>
</dbReference>
<dbReference type="SUPFAM" id="SSF51261">
    <property type="entry name" value="Duplicated hybrid motif"/>
    <property type="match status" value="1"/>
</dbReference>
<evidence type="ECO:0000256" key="1">
    <source>
        <dbReference type="SAM" id="MobiDB-lite"/>
    </source>
</evidence>
<feature type="transmembrane region" description="Helical" evidence="2">
    <location>
        <begin position="54"/>
        <end position="75"/>
    </location>
</feature>
<keyword evidence="2" id="KW-0812">Transmembrane</keyword>
<dbReference type="PANTHER" id="PTHR21666">
    <property type="entry name" value="PEPTIDASE-RELATED"/>
    <property type="match status" value="1"/>
</dbReference>
<dbReference type="InterPro" id="IPR016047">
    <property type="entry name" value="M23ase_b-sheet_dom"/>
</dbReference>
<sequence>MASNSPAPEVPYKAGVFSEDGAERSVGEWNPTAETVRPVRGRHRHRVMKQRGGFARSSTVLGVGVIAAVGAGGIATAQDKPAVSISLPDMDSLPGVGALLSDDDDAGQPDEAAAYEAMGLAAHEVGGESSTAAEALRSRILEQAEEQQSSASSAAKAAAELEAAERAQASAEKAEKEAEAEAKAEKEAEAERKKIEREAKKAQEAKEAEEAAEAERAAKLANSYVLPLSSYTISATYGQSGPMWSSGQHTGLDLVASTGTPLKAVGSGTITAAGLAGPYGYRILLELSDGTEILYAHMSSMSVSAGQKVSAGDMIGRVGATGNVSAAHLHMEVRTAGGSPMDPMAWLRSKNLSI</sequence>
<dbReference type="Proteomes" id="UP000460558">
    <property type="component" value="Unassembled WGS sequence"/>
</dbReference>
<evidence type="ECO:0000313" key="4">
    <source>
        <dbReference type="EMBL" id="MQS38482.1"/>
    </source>
</evidence>
<reference evidence="4 5" key="1">
    <citation type="submission" date="2019-06" db="EMBL/GenBank/DDBJ databases">
        <title>Comparative genomics and metabolomics analyses of clavulanic acid producing Streptomyces species provides insight into specialized metabolism and evolution of beta-lactam biosynthetic gene clusters.</title>
        <authorList>
            <person name="Moore M.A."/>
            <person name="Cruz-Morales P."/>
            <person name="Barona Gomez F."/>
            <person name="Kapil T."/>
        </authorList>
    </citation>
    <scope>NUCLEOTIDE SEQUENCE [LARGE SCALE GENOMIC DNA]</scope>
    <source>
        <strain evidence="4 5">T-272</strain>
    </source>
</reference>
<keyword evidence="5" id="KW-1185">Reference proteome</keyword>
<dbReference type="RefSeq" id="WP_323372144.1">
    <property type="nucleotide sequence ID" value="NZ_VDEQ01000262.1"/>
</dbReference>
<proteinExistence type="predicted"/>
<feature type="region of interest" description="Disordered" evidence="1">
    <location>
        <begin position="142"/>
        <end position="208"/>
    </location>
</feature>
<feature type="domain" description="M23ase beta-sheet core" evidence="3">
    <location>
        <begin position="248"/>
        <end position="343"/>
    </location>
</feature>
<feature type="compositionally biased region" description="Low complexity" evidence="1">
    <location>
        <begin position="146"/>
        <end position="171"/>
    </location>
</feature>
<comment type="caution">
    <text evidence="4">The sequence shown here is derived from an EMBL/GenBank/DDBJ whole genome shotgun (WGS) entry which is preliminary data.</text>
</comment>
<feature type="compositionally biased region" description="Basic and acidic residues" evidence="1">
    <location>
        <begin position="172"/>
        <end position="208"/>
    </location>
</feature>
<evidence type="ECO:0000259" key="3">
    <source>
        <dbReference type="Pfam" id="PF01551"/>
    </source>
</evidence>